<evidence type="ECO:0000256" key="2">
    <source>
        <dbReference type="ARBA" id="ARBA00022801"/>
    </source>
</evidence>
<evidence type="ECO:0000256" key="6">
    <source>
        <dbReference type="SAM" id="SignalP"/>
    </source>
</evidence>
<protein>
    <submittedName>
        <fullName evidence="9">Sucrose-6-phosphate hydrolase SacC (GH32 family)</fullName>
    </submittedName>
</protein>
<organism evidence="9 10">
    <name type="scientific">Neolewinella antarctica</name>
    <dbReference type="NCBI Taxonomy" id="442734"/>
    <lineage>
        <taxon>Bacteria</taxon>
        <taxon>Pseudomonadati</taxon>
        <taxon>Bacteroidota</taxon>
        <taxon>Saprospiria</taxon>
        <taxon>Saprospirales</taxon>
        <taxon>Lewinellaceae</taxon>
        <taxon>Neolewinella</taxon>
    </lineage>
</organism>
<dbReference type="CDD" id="cd18622">
    <property type="entry name" value="GH32_Inu-like"/>
    <property type="match status" value="1"/>
</dbReference>
<name>A0ABX0XAB9_9BACT</name>
<sequence length="571" mass="64929">MNSGMLKLTLLLLLAATCATCSAPATVPPSVNSSEPEMQADDQEHAPPGYYENLPQETYVPGQYDARFRPKFHFTPQSGWMNDPNGMVYFAGEWHLFYQHYPDGNEWGPMHWGHAVSTDLVAWEELPIALYPDEKGYIFSGSAVVDAKNLSGFGKGGEPPLVAMFTYHDMAAEKAGKTDFQSQGIAYSNDRGRTWTKYAGNPVIPNRRNKDFRDPKVLWNEKRQEYTMVLAAADHVEFYASPDLKNWTYLSSFGKDQPEQFGVWECPELIPMQIEETGEDAYLLIVSTNKGNPNGGSGTFYYTGHWDGENFTKLTETAYNTPGTKWLDYGRDNYAAVSFANVPDGDGRTIMIGWMSNWEYAQEVPTEAWRSAMTVPREVTLHDTEFGYRIRQRPVRELEKLRGERIELGTDYLEDGLTTVDLSELEHPGVFELKFSIDMHGNSESLYFTLTDAESKDFYRFGVERGPNGASDKWLFTSRDFAGLREFDEDFTRDELTYLERFSQSSVIDFHVFFDKTSAELFLDDGLTVATDIFFPTTDFTKLTIEVNGGRADMDGYLGFSVDDWRLHELK</sequence>
<dbReference type="InterPro" id="IPR023296">
    <property type="entry name" value="Glyco_hydro_beta-prop_sf"/>
</dbReference>
<dbReference type="InterPro" id="IPR013320">
    <property type="entry name" value="ConA-like_dom_sf"/>
</dbReference>
<dbReference type="Proteomes" id="UP000770785">
    <property type="component" value="Unassembled WGS sequence"/>
</dbReference>
<feature type="region of interest" description="Disordered" evidence="5">
    <location>
        <begin position="25"/>
        <end position="50"/>
    </location>
</feature>
<dbReference type="SUPFAM" id="SSF49899">
    <property type="entry name" value="Concanavalin A-like lectins/glucanases"/>
    <property type="match status" value="1"/>
</dbReference>
<keyword evidence="10" id="KW-1185">Reference proteome</keyword>
<feature type="domain" description="Glycosyl hydrolase family 32 C-terminal" evidence="8">
    <location>
        <begin position="398"/>
        <end position="553"/>
    </location>
</feature>
<keyword evidence="6" id="KW-0732">Signal</keyword>
<dbReference type="PANTHER" id="PTHR42800">
    <property type="entry name" value="EXOINULINASE INUD (AFU_ORTHOLOGUE AFUA_5G00480)"/>
    <property type="match status" value="1"/>
</dbReference>
<feature type="domain" description="Glycosyl hydrolase family 32 N-terminal" evidence="7">
    <location>
        <begin position="73"/>
        <end position="393"/>
    </location>
</feature>
<gene>
    <name evidence="9" type="ORF">GGR27_001499</name>
</gene>
<keyword evidence="3 4" id="KW-0326">Glycosidase</keyword>
<dbReference type="PROSITE" id="PS00609">
    <property type="entry name" value="GLYCOSYL_HYDROL_F32"/>
    <property type="match status" value="1"/>
</dbReference>
<dbReference type="Gene3D" id="2.60.120.560">
    <property type="entry name" value="Exo-inulinase, domain 1"/>
    <property type="match status" value="1"/>
</dbReference>
<dbReference type="RefSeq" id="WP_245184486.1">
    <property type="nucleotide sequence ID" value="NZ_JAATJH010000002.1"/>
</dbReference>
<evidence type="ECO:0000256" key="5">
    <source>
        <dbReference type="SAM" id="MobiDB-lite"/>
    </source>
</evidence>
<evidence type="ECO:0000313" key="9">
    <source>
        <dbReference type="EMBL" id="NJC26000.1"/>
    </source>
</evidence>
<proteinExistence type="inferred from homology"/>
<dbReference type="Pfam" id="PF00251">
    <property type="entry name" value="Glyco_hydro_32N"/>
    <property type="match status" value="1"/>
</dbReference>
<comment type="similarity">
    <text evidence="1 4">Belongs to the glycosyl hydrolase 32 family.</text>
</comment>
<feature type="chain" id="PRO_5045932215" evidence="6">
    <location>
        <begin position="26"/>
        <end position="571"/>
    </location>
</feature>
<dbReference type="PANTHER" id="PTHR42800:SF1">
    <property type="entry name" value="EXOINULINASE INUD (AFU_ORTHOLOGUE AFUA_5G00480)"/>
    <property type="match status" value="1"/>
</dbReference>
<dbReference type="SMART" id="SM00640">
    <property type="entry name" value="Glyco_32"/>
    <property type="match status" value="1"/>
</dbReference>
<dbReference type="InterPro" id="IPR013148">
    <property type="entry name" value="Glyco_hydro_32_N"/>
</dbReference>
<keyword evidence="2 4" id="KW-0378">Hydrolase</keyword>
<dbReference type="InterPro" id="IPR018053">
    <property type="entry name" value="Glyco_hydro_32_AS"/>
</dbReference>
<dbReference type="GO" id="GO:0016787">
    <property type="term" value="F:hydrolase activity"/>
    <property type="evidence" value="ECO:0007669"/>
    <property type="project" value="UniProtKB-KW"/>
</dbReference>
<feature type="signal peptide" evidence="6">
    <location>
        <begin position="1"/>
        <end position="25"/>
    </location>
</feature>
<evidence type="ECO:0000259" key="8">
    <source>
        <dbReference type="Pfam" id="PF08244"/>
    </source>
</evidence>
<evidence type="ECO:0000256" key="4">
    <source>
        <dbReference type="RuleBase" id="RU362110"/>
    </source>
</evidence>
<dbReference type="EMBL" id="JAATJH010000002">
    <property type="protein sequence ID" value="NJC26000.1"/>
    <property type="molecule type" value="Genomic_DNA"/>
</dbReference>
<evidence type="ECO:0000256" key="3">
    <source>
        <dbReference type="ARBA" id="ARBA00023295"/>
    </source>
</evidence>
<dbReference type="InterPro" id="IPR001362">
    <property type="entry name" value="Glyco_hydro_32"/>
</dbReference>
<dbReference type="Gene3D" id="2.115.10.20">
    <property type="entry name" value="Glycosyl hydrolase domain, family 43"/>
    <property type="match status" value="1"/>
</dbReference>
<evidence type="ECO:0000313" key="10">
    <source>
        <dbReference type="Proteomes" id="UP000770785"/>
    </source>
</evidence>
<evidence type="ECO:0000256" key="1">
    <source>
        <dbReference type="ARBA" id="ARBA00009902"/>
    </source>
</evidence>
<dbReference type="Pfam" id="PF08244">
    <property type="entry name" value="Glyco_hydro_32C"/>
    <property type="match status" value="1"/>
</dbReference>
<comment type="caution">
    <text evidence="9">The sequence shown here is derived from an EMBL/GenBank/DDBJ whole genome shotgun (WGS) entry which is preliminary data.</text>
</comment>
<dbReference type="SUPFAM" id="SSF75005">
    <property type="entry name" value="Arabinanase/levansucrase/invertase"/>
    <property type="match status" value="1"/>
</dbReference>
<accession>A0ABX0XAB9</accession>
<evidence type="ECO:0000259" key="7">
    <source>
        <dbReference type="Pfam" id="PF00251"/>
    </source>
</evidence>
<dbReference type="InterPro" id="IPR013189">
    <property type="entry name" value="Glyco_hydro_32_C"/>
</dbReference>
<reference evidence="9 10" key="1">
    <citation type="submission" date="2020-03" db="EMBL/GenBank/DDBJ databases">
        <title>Genomic Encyclopedia of Type Strains, Phase IV (KMG-IV): sequencing the most valuable type-strain genomes for metagenomic binning, comparative biology and taxonomic classification.</title>
        <authorList>
            <person name="Goeker M."/>
        </authorList>
    </citation>
    <scope>NUCLEOTIDE SEQUENCE [LARGE SCALE GENOMIC DNA]</scope>
    <source>
        <strain evidence="9 10">DSM 105096</strain>
    </source>
</reference>